<gene>
    <name evidence="1" type="ORF">DOTSEDRAFT_72965</name>
</gene>
<protein>
    <submittedName>
        <fullName evidence="1">Uncharacterized protein</fullName>
    </submittedName>
</protein>
<evidence type="ECO:0000313" key="2">
    <source>
        <dbReference type="Proteomes" id="UP000016933"/>
    </source>
</evidence>
<dbReference type="HOGENOM" id="CLU_2413243_0_0_1"/>
<evidence type="ECO:0000313" key="1">
    <source>
        <dbReference type="EMBL" id="EME42040.1"/>
    </source>
</evidence>
<reference evidence="2" key="1">
    <citation type="journal article" date="2012" name="PLoS Genet.">
        <title>The genomes of the fungal plant pathogens Cladosporium fulvum and Dothistroma septosporum reveal adaptation to different hosts and lifestyles but also signatures of common ancestry.</title>
        <authorList>
            <person name="de Wit P.J.G.M."/>
            <person name="van der Burgt A."/>
            <person name="Oekmen B."/>
            <person name="Stergiopoulos I."/>
            <person name="Abd-Elsalam K.A."/>
            <person name="Aerts A.L."/>
            <person name="Bahkali A.H."/>
            <person name="Beenen H.G."/>
            <person name="Chettri P."/>
            <person name="Cox M.P."/>
            <person name="Datema E."/>
            <person name="de Vries R.P."/>
            <person name="Dhillon B."/>
            <person name="Ganley A.R."/>
            <person name="Griffiths S.A."/>
            <person name="Guo Y."/>
            <person name="Hamelin R.C."/>
            <person name="Henrissat B."/>
            <person name="Kabir M.S."/>
            <person name="Jashni M.K."/>
            <person name="Kema G."/>
            <person name="Klaubauf S."/>
            <person name="Lapidus A."/>
            <person name="Levasseur A."/>
            <person name="Lindquist E."/>
            <person name="Mehrabi R."/>
            <person name="Ohm R.A."/>
            <person name="Owen T.J."/>
            <person name="Salamov A."/>
            <person name="Schwelm A."/>
            <person name="Schijlen E."/>
            <person name="Sun H."/>
            <person name="van den Burg H.A."/>
            <person name="van Ham R.C.H.J."/>
            <person name="Zhang S."/>
            <person name="Goodwin S.B."/>
            <person name="Grigoriev I.V."/>
            <person name="Collemare J."/>
            <person name="Bradshaw R.E."/>
        </authorList>
    </citation>
    <scope>NUCLEOTIDE SEQUENCE [LARGE SCALE GENOMIC DNA]</scope>
    <source>
        <strain evidence="2">NZE10 / CBS 128990</strain>
    </source>
</reference>
<organism evidence="1 2">
    <name type="scientific">Dothistroma septosporum (strain NZE10 / CBS 128990)</name>
    <name type="common">Red band needle blight fungus</name>
    <name type="synonym">Mycosphaerella pini</name>
    <dbReference type="NCBI Taxonomy" id="675120"/>
    <lineage>
        <taxon>Eukaryota</taxon>
        <taxon>Fungi</taxon>
        <taxon>Dikarya</taxon>
        <taxon>Ascomycota</taxon>
        <taxon>Pezizomycotina</taxon>
        <taxon>Dothideomycetes</taxon>
        <taxon>Dothideomycetidae</taxon>
        <taxon>Mycosphaerellales</taxon>
        <taxon>Mycosphaerellaceae</taxon>
        <taxon>Dothistroma</taxon>
    </lineage>
</organism>
<keyword evidence="2" id="KW-1185">Reference proteome</keyword>
<dbReference type="EMBL" id="KB446541">
    <property type="protein sequence ID" value="EME42040.1"/>
    <property type="molecule type" value="Genomic_DNA"/>
</dbReference>
<sequence>MASYNSESTCTNKRQSRFAMETGAAVLDKLSAQGRVASGGRQSLAWQVTDRLLEIEFDHGRWTPRHILDRVRPYSRRRCKKPPMWRCLTGRR</sequence>
<proteinExistence type="predicted"/>
<name>N1PKF4_DOTSN</name>
<reference evidence="1 2" key="2">
    <citation type="journal article" date="2012" name="PLoS Pathog.">
        <title>Diverse lifestyles and strategies of plant pathogenesis encoded in the genomes of eighteen Dothideomycetes fungi.</title>
        <authorList>
            <person name="Ohm R.A."/>
            <person name="Feau N."/>
            <person name="Henrissat B."/>
            <person name="Schoch C.L."/>
            <person name="Horwitz B.A."/>
            <person name="Barry K.W."/>
            <person name="Condon B.J."/>
            <person name="Copeland A.C."/>
            <person name="Dhillon B."/>
            <person name="Glaser F."/>
            <person name="Hesse C.N."/>
            <person name="Kosti I."/>
            <person name="LaButti K."/>
            <person name="Lindquist E.A."/>
            <person name="Lucas S."/>
            <person name="Salamov A.A."/>
            <person name="Bradshaw R.E."/>
            <person name="Ciuffetti L."/>
            <person name="Hamelin R.C."/>
            <person name="Kema G.H.J."/>
            <person name="Lawrence C."/>
            <person name="Scott J.A."/>
            <person name="Spatafora J.W."/>
            <person name="Turgeon B.G."/>
            <person name="de Wit P.J.G.M."/>
            <person name="Zhong S."/>
            <person name="Goodwin S.B."/>
            <person name="Grigoriev I.V."/>
        </authorList>
    </citation>
    <scope>NUCLEOTIDE SEQUENCE [LARGE SCALE GENOMIC DNA]</scope>
    <source>
        <strain evidence="2">NZE10 / CBS 128990</strain>
    </source>
</reference>
<accession>N1PKF4</accession>
<dbReference type="AlphaFoldDB" id="N1PKF4"/>
<dbReference type="Proteomes" id="UP000016933">
    <property type="component" value="Unassembled WGS sequence"/>
</dbReference>